<organism evidence="1 2">
    <name type="scientific">Prevotella herbatica</name>
    <dbReference type="NCBI Taxonomy" id="2801997"/>
    <lineage>
        <taxon>Bacteria</taxon>
        <taxon>Pseudomonadati</taxon>
        <taxon>Bacteroidota</taxon>
        <taxon>Bacteroidia</taxon>
        <taxon>Bacteroidales</taxon>
        <taxon>Prevotellaceae</taxon>
        <taxon>Prevotella</taxon>
    </lineage>
</organism>
<protein>
    <recommendedName>
        <fullName evidence="3">DUF3887 domain-containing protein</fullName>
    </recommendedName>
</protein>
<accession>A0ABN6EKF9</accession>
<evidence type="ECO:0008006" key="3">
    <source>
        <dbReference type="Google" id="ProtNLM"/>
    </source>
</evidence>
<proteinExistence type="predicted"/>
<evidence type="ECO:0000313" key="1">
    <source>
        <dbReference type="EMBL" id="BCS85266.1"/>
    </source>
</evidence>
<dbReference type="EMBL" id="AP024484">
    <property type="protein sequence ID" value="BCS85266.1"/>
    <property type="molecule type" value="Genomic_DNA"/>
</dbReference>
<keyword evidence="2" id="KW-1185">Reference proteome</keyword>
<gene>
    <name evidence="1" type="ORF">prwr041_11590</name>
</gene>
<dbReference type="Proteomes" id="UP001319045">
    <property type="component" value="Chromosome"/>
</dbReference>
<reference evidence="1 2" key="1">
    <citation type="journal article" date="2022" name="Int. J. Syst. Evol. Microbiol.">
        <title>Prevotella herbatica sp. nov., a plant polysaccharide-decomposing anaerobic bacterium isolated from a methanogenic reactor.</title>
        <authorList>
            <person name="Uek A."/>
            <person name="Tonouchi A."/>
            <person name="Kaku N."/>
            <person name="Ueki K."/>
        </authorList>
    </citation>
    <scope>NUCLEOTIDE SEQUENCE [LARGE SCALE GENOMIC DNA]</scope>
    <source>
        <strain evidence="1 2">WR041</strain>
    </source>
</reference>
<dbReference type="Gene3D" id="3.10.450.50">
    <property type="match status" value="1"/>
</dbReference>
<sequence>MLLVSIIYPETCCAQQQSDHNQVSIRTFYSNYAVISDINDYDKYLNEFKSLLDKYASDSFKKKVIDELENPKSPAEDFVTGNWGIDLSSLSYLKIEKKGPSMYLVRYPLYDFDTKKNMEIGFYVKLDNHGKIHSVDGSYTKEISTPSDLDGQHKK</sequence>
<evidence type="ECO:0000313" key="2">
    <source>
        <dbReference type="Proteomes" id="UP001319045"/>
    </source>
</evidence>
<name>A0ABN6EKF9_9BACT</name>